<keyword evidence="3" id="KW-1185">Reference proteome</keyword>
<dbReference type="Proteomes" id="UP000284178">
    <property type="component" value="Unassembled WGS sequence"/>
</dbReference>
<evidence type="ECO:0000313" key="3">
    <source>
        <dbReference type="Proteomes" id="UP000284178"/>
    </source>
</evidence>
<protein>
    <submittedName>
        <fullName evidence="2">DUF3892 domain-containing protein</fullName>
    </submittedName>
</protein>
<reference evidence="2 3" key="1">
    <citation type="submission" date="2018-08" db="EMBL/GenBank/DDBJ databases">
        <title>A genome reference for cultivated species of the human gut microbiota.</title>
        <authorList>
            <person name="Zou Y."/>
            <person name="Xue W."/>
            <person name="Luo G."/>
        </authorList>
    </citation>
    <scope>NUCLEOTIDE SEQUENCE [LARGE SCALE GENOMIC DNA]</scope>
    <source>
        <strain evidence="2 3">AF24-29</strain>
    </source>
</reference>
<dbReference type="InterPro" id="IPR024997">
    <property type="entry name" value="DUF3892"/>
</dbReference>
<gene>
    <name evidence="2" type="ORF">DWY25_05950</name>
</gene>
<dbReference type="EMBL" id="QRUP01000005">
    <property type="protein sequence ID" value="RGR75315.1"/>
    <property type="molecule type" value="Genomic_DNA"/>
</dbReference>
<feature type="region of interest" description="Disordered" evidence="1">
    <location>
        <begin position="62"/>
        <end position="84"/>
    </location>
</feature>
<name>A0A412G426_9FIRM</name>
<dbReference type="GeneID" id="83014946"/>
<dbReference type="AlphaFoldDB" id="A0A412G426"/>
<accession>A0A412G426</accession>
<proteinExistence type="predicted"/>
<sequence length="84" mass="9607">MARKNEKTESSKERFVAVRKNNEGNLCEFKSNTGKVYDYEMAIEAIEQGKIEGAMLFTGRDGKQHIRSKNDGDPNTKFSNLKEF</sequence>
<organism evidence="2 3">
    <name type="scientific">Holdemania filiformis</name>
    <dbReference type="NCBI Taxonomy" id="61171"/>
    <lineage>
        <taxon>Bacteria</taxon>
        <taxon>Bacillati</taxon>
        <taxon>Bacillota</taxon>
        <taxon>Erysipelotrichia</taxon>
        <taxon>Erysipelotrichales</taxon>
        <taxon>Erysipelotrichaceae</taxon>
        <taxon>Holdemania</taxon>
    </lineage>
</organism>
<dbReference type="Pfam" id="PF13031">
    <property type="entry name" value="DUF3892"/>
    <property type="match status" value="1"/>
</dbReference>
<evidence type="ECO:0000256" key="1">
    <source>
        <dbReference type="SAM" id="MobiDB-lite"/>
    </source>
</evidence>
<comment type="caution">
    <text evidence="2">The sequence shown here is derived from an EMBL/GenBank/DDBJ whole genome shotgun (WGS) entry which is preliminary data.</text>
</comment>
<evidence type="ECO:0000313" key="2">
    <source>
        <dbReference type="EMBL" id="RGR75315.1"/>
    </source>
</evidence>
<dbReference type="RefSeq" id="WP_006060663.1">
    <property type="nucleotide sequence ID" value="NZ_CABJCV010000005.1"/>
</dbReference>